<dbReference type="InterPro" id="IPR051612">
    <property type="entry name" value="Teichoic_Acid_Biosynth"/>
</dbReference>
<dbReference type="Gene3D" id="3.40.50.11820">
    <property type="match status" value="1"/>
</dbReference>
<dbReference type="RefSeq" id="WP_196198200.1">
    <property type="nucleotide sequence ID" value="NZ_JADPRT010000021.1"/>
</dbReference>
<dbReference type="InterPro" id="IPR007554">
    <property type="entry name" value="Glycerophosphate_synth"/>
</dbReference>
<accession>A0A931B9V7</accession>
<evidence type="ECO:0000259" key="7">
    <source>
        <dbReference type="Pfam" id="PF00535"/>
    </source>
</evidence>
<evidence type="ECO:0000256" key="4">
    <source>
        <dbReference type="ARBA" id="ARBA00022679"/>
    </source>
</evidence>
<evidence type="ECO:0000256" key="5">
    <source>
        <dbReference type="ARBA" id="ARBA00022944"/>
    </source>
</evidence>
<keyword evidence="9" id="KW-1185">Reference proteome</keyword>
<evidence type="ECO:0000256" key="6">
    <source>
        <dbReference type="ARBA" id="ARBA00023136"/>
    </source>
</evidence>
<dbReference type="InterPro" id="IPR043149">
    <property type="entry name" value="TagF_N"/>
</dbReference>
<proteinExistence type="inferred from homology"/>
<protein>
    <submittedName>
        <fullName evidence="8">CDP-glycerol glycerophosphotransferase family protein</fullName>
    </submittedName>
</protein>
<dbReference type="InterPro" id="IPR043148">
    <property type="entry name" value="TagF_C"/>
</dbReference>
<reference evidence="8" key="1">
    <citation type="submission" date="2020-11" db="EMBL/GenBank/DDBJ databases">
        <title>Isolation and identification of active actinomycetes.</title>
        <authorList>
            <person name="Yu B."/>
        </authorList>
    </citation>
    <scope>NUCLEOTIDE SEQUENCE</scope>
    <source>
        <strain evidence="8">NEAU-YB345</strain>
    </source>
</reference>
<dbReference type="PANTHER" id="PTHR37316">
    <property type="entry name" value="TEICHOIC ACID GLYCEROL-PHOSPHATE PRIMASE"/>
    <property type="match status" value="1"/>
</dbReference>
<feature type="domain" description="Glycosyltransferase 2-like" evidence="7">
    <location>
        <begin position="5"/>
        <end position="132"/>
    </location>
</feature>
<comment type="subcellular location">
    <subcellularLocation>
        <location evidence="1">Cell membrane</location>
        <topology evidence="1">Peripheral membrane protein</topology>
    </subcellularLocation>
</comment>
<dbReference type="CDD" id="cd00761">
    <property type="entry name" value="Glyco_tranf_GTA_type"/>
    <property type="match status" value="1"/>
</dbReference>
<sequence>MPRISVIVPAYQVQAYLGECLESVLGQSFTDFEVIAVDDCSPDGSGEILDGFARADDRVRVVHLDENVGLGRARNAGMELATGEYLFFLDSDDTLTPGALQAIADRLDATGDPDVLIFDYARTFWDGRVVRSRDAHLFASTAPDGTGRPDVFTIAEREEVLGLLMVVWNKVYRRDFVAKHGFTFPPGYYEDTPWTYPTLLAAQSVAMLDKVVVHYRQRRQGGNILATVSRKHFDIFDQYDRVFAFVDDHPGLERWRPLLHRRMAEHLRTIGNHPDRVPPAARKEFFERAAEAERRHRPAGSAAIELHGSWKAGPLGQVARKAKQAVKAAQPELRRAVAGPVLGGYQRIQRQLPIEDELAVFASYWGRVPACNPAAIHAKLRELAPGLRTVWVVEAKRKSDMPKGISVVSPGSRTYREAISRARYFVNNVNFPDGAPKRPGTVQLQTHHGTPVKRMGLDLQDYPAAGHAIDFEKLLQRVDRWDYSLSSNRFSTLIWERVYPSSFRSLEYGYPRNDVYYSAGAEEVRAARAELGIPEGATALLYAPTLRDYRASYRPQLDLARLASRLGDGYVLLNRAHYLYDEQPSTGVGGGARVIDVSAHPSVERLALAADALVTDYSSVMFDYANLDRPIVVLADDWEVYQQTRGVYLDLLSGRPGETPGALATSEDELVDVFRSGAWNGPEAAALRAAFRERFCEFDDGNAAERVVRTVFLGEPTPLPVVPLADRTPAPTPEQAGA</sequence>
<name>A0A931B9V7_9ACTN</name>
<dbReference type="Proteomes" id="UP000657385">
    <property type="component" value="Unassembled WGS sequence"/>
</dbReference>
<dbReference type="Gene3D" id="3.90.550.10">
    <property type="entry name" value="Spore Coat Polysaccharide Biosynthesis Protein SpsA, Chain A"/>
    <property type="match status" value="1"/>
</dbReference>
<keyword evidence="3" id="KW-1003">Cell membrane</keyword>
<evidence type="ECO:0000256" key="1">
    <source>
        <dbReference type="ARBA" id="ARBA00004202"/>
    </source>
</evidence>
<dbReference type="InterPro" id="IPR001173">
    <property type="entry name" value="Glyco_trans_2-like"/>
</dbReference>
<dbReference type="EMBL" id="JADPRT010000021">
    <property type="protein sequence ID" value="MBF9073209.1"/>
    <property type="molecule type" value="Genomic_DNA"/>
</dbReference>
<comment type="caution">
    <text evidence="8">The sequence shown here is derived from an EMBL/GenBank/DDBJ whole genome shotgun (WGS) entry which is preliminary data.</text>
</comment>
<dbReference type="SUPFAM" id="SSF53756">
    <property type="entry name" value="UDP-Glycosyltransferase/glycogen phosphorylase"/>
    <property type="match status" value="1"/>
</dbReference>
<dbReference type="Pfam" id="PF04464">
    <property type="entry name" value="Glyphos_transf"/>
    <property type="match status" value="1"/>
</dbReference>
<gene>
    <name evidence="8" type="ORF">I2501_34880</name>
</gene>
<dbReference type="SUPFAM" id="SSF53448">
    <property type="entry name" value="Nucleotide-diphospho-sugar transferases"/>
    <property type="match status" value="1"/>
</dbReference>
<dbReference type="FunFam" id="3.90.550.10:FF:000196">
    <property type="entry name" value="Glycosyl transferase"/>
    <property type="match status" value="1"/>
</dbReference>
<dbReference type="Pfam" id="PF00535">
    <property type="entry name" value="Glycos_transf_2"/>
    <property type="match status" value="1"/>
</dbReference>
<keyword evidence="5" id="KW-0777">Teichoic acid biosynthesis</keyword>
<dbReference type="Gene3D" id="3.40.50.12580">
    <property type="match status" value="1"/>
</dbReference>
<evidence type="ECO:0000313" key="8">
    <source>
        <dbReference type="EMBL" id="MBF9073209.1"/>
    </source>
</evidence>
<evidence type="ECO:0000256" key="3">
    <source>
        <dbReference type="ARBA" id="ARBA00022475"/>
    </source>
</evidence>
<comment type="similarity">
    <text evidence="2">Belongs to the CDP-glycerol glycerophosphotransferase family.</text>
</comment>
<dbReference type="PANTHER" id="PTHR37316:SF3">
    <property type="entry name" value="TEICHOIC ACID GLYCEROL-PHOSPHATE TRANSFERASE"/>
    <property type="match status" value="1"/>
</dbReference>
<dbReference type="GO" id="GO:0047355">
    <property type="term" value="F:CDP-glycerol glycerophosphotransferase activity"/>
    <property type="evidence" value="ECO:0007669"/>
    <property type="project" value="InterPro"/>
</dbReference>
<organism evidence="8 9">
    <name type="scientific">Streptacidiphilus fuscans</name>
    <dbReference type="NCBI Taxonomy" id="2789292"/>
    <lineage>
        <taxon>Bacteria</taxon>
        <taxon>Bacillati</taxon>
        <taxon>Actinomycetota</taxon>
        <taxon>Actinomycetes</taxon>
        <taxon>Kitasatosporales</taxon>
        <taxon>Streptomycetaceae</taxon>
        <taxon>Streptacidiphilus</taxon>
    </lineage>
</organism>
<evidence type="ECO:0000256" key="2">
    <source>
        <dbReference type="ARBA" id="ARBA00010488"/>
    </source>
</evidence>
<keyword evidence="4" id="KW-0808">Transferase</keyword>
<dbReference type="GO" id="GO:0019350">
    <property type="term" value="P:teichoic acid biosynthetic process"/>
    <property type="evidence" value="ECO:0007669"/>
    <property type="project" value="UniProtKB-KW"/>
</dbReference>
<dbReference type="InterPro" id="IPR029044">
    <property type="entry name" value="Nucleotide-diphossugar_trans"/>
</dbReference>
<dbReference type="GO" id="GO:0005886">
    <property type="term" value="C:plasma membrane"/>
    <property type="evidence" value="ECO:0007669"/>
    <property type="project" value="UniProtKB-SubCell"/>
</dbReference>
<dbReference type="AlphaFoldDB" id="A0A931B9V7"/>
<evidence type="ECO:0000313" key="9">
    <source>
        <dbReference type="Proteomes" id="UP000657385"/>
    </source>
</evidence>
<keyword evidence="6" id="KW-0472">Membrane</keyword>